<dbReference type="GeneID" id="107223761"/>
<keyword evidence="3 6" id="KW-1133">Transmembrane helix</keyword>
<evidence type="ECO:0000313" key="9">
    <source>
        <dbReference type="RefSeq" id="XP_015519042.2"/>
    </source>
</evidence>
<dbReference type="InterPro" id="IPR028055">
    <property type="entry name" value="YidC/Oxa/ALB_C"/>
</dbReference>
<evidence type="ECO:0000256" key="2">
    <source>
        <dbReference type="ARBA" id="ARBA00022692"/>
    </source>
</evidence>
<comment type="similarity">
    <text evidence="5">Belongs to the OXA1/ALB3/YidC family.</text>
</comment>
<gene>
    <name evidence="9" type="primary">LOC107223761</name>
</gene>
<accession>A0A6J0BXQ1</accession>
<evidence type="ECO:0000256" key="4">
    <source>
        <dbReference type="ARBA" id="ARBA00023136"/>
    </source>
</evidence>
<evidence type="ECO:0000256" key="1">
    <source>
        <dbReference type="ARBA" id="ARBA00004141"/>
    </source>
</evidence>
<evidence type="ECO:0000256" key="5">
    <source>
        <dbReference type="RuleBase" id="RU003945"/>
    </source>
</evidence>
<protein>
    <submittedName>
        <fullName evidence="9">Cytochrome c oxidase assembly protein COX18, mitochondrial</fullName>
    </submittedName>
</protein>
<sequence>MLRSINYNFYFQRSLNFTHAASMCSVNVRLVSYLRRSTHNLNLNQGASHIDSGNSLTYLIHMSKTMSPVACKDSLFNFDRNTPSQFNTQSATGLRSSHTGINISRNCSKPLINSMSLLANRTRYTVLHPKHFRVRQFSSETTQYVPQVRLTGVWKDISESTPVEFVQDTLVTFQSTTGLPWWATIVLTTVIVRSTLTLPLSLYQHYIIAKVQNLNIEMSDIVKKLQAEANVAVSHYKCPEDHARMLYNTKVKEKWDELIQRENCHPGKGYIVLWTQIPLWITISAALRNLCFMLPPGRTDAEKNFLDLTTGGFGWVTNLVAIDQFCIVPISVGLFNLANIEIMNLLKTTEDTRLQKCLLYFLRFISIAMIPISMYVPSCMCLYWASSSAFGIVQNLLLQSPKVRRLAGIPLTKTARTNPYREMYTKLKTKWYFNFMRKSNSRI</sequence>
<keyword evidence="8" id="KW-1185">Reference proteome</keyword>
<keyword evidence="2 5" id="KW-0812">Transmembrane</keyword>
<dbReference type="KEGG" id="nlo:107223761"/>
<keyword evidence="4 6" id="KW-0472">Membrane</keyword>
<dbReference type="GO" id="GO:0033617">
    <property type="term" value="P:mitochondrial respiratory chain complex IV assembly"/>
    <property type="evidence" value="ECO:0007669"/>
    <property type="project" value="TreeGrafter"/>
</dbReference>
<dbReference type="FunCoup" id="A0A6J0BXQ1">
    <property type="interactions" value="650"/>
</dbReference>
<dbReference type="CDD" id="cd20069">
    <property type="entry name" value="5TM_Oxa1-like"/>
    <property type="match status" value="1"/>
</dbReference>
<feature type="transmembrane region" description="Helical" evidence="6">
    <location>
        <begin position="358"/>
        <end position="376"/>
    </location>
</feature>
<dbReference type="GO" id="GO:0032979">
    <property type="term" value="P:protein insertion into mitochondrial inner membrane from matrix"/>
    <property type="evidence" value="ECO:0007669"/>
    <property type="project" value="TreeGrafter"/>
</dbReference>
<dbReference type="GO" id="GO:0005743">
    <property type="term" value="C:mitochondrial inner membrane"/>
    <property type="evidence" value="ECO:0007669"/>
    <property type="project" value="TreeGrafter"/>
</dbReference>
<feature type="domain" description="Membrane insertase YidC/Oxa/ALB C-terminal" evidence="7">
    <location>
        <begin position="181"/>
        <end position="399"/>
    </location>
</feature>
<dbReference type="GO" id="GO:0032977">
    <property type="term" value="F:membrane insertase activity"/>
    <property type="evidence" value="ECO:0007669"/>
    <property type="project" value="InterPro"/>
</dbReference>
<name>A0A6J0BXQ1_NEOLC</name>
<proteinExistence type="inferred from homology"/>
<evidence type="ECO:0000256" key="3">
    <source>
        <dbReference type="ARBA" id="ARBA00022989"/>
    </source>
</evidence>
<dbReference type="InParanoid" id="A0A6J0BXQ1"/>
<dbReference type="InterPro" id="IPR001708">
    <property type="entry name" value="YidC/ALB3/OXA1/COX18"/>
</dbReference>
<evidence type="ECO:0000259" key="7">
    <source>
        <dbReference type="Pfam" id="PF02096"/>
    </source>
</evidence>
<comment type="subcellular location">
    <subcellularLocation>
        <location evidence="1 5">Membrane</location>
        <topology evidence="1 5">Multi-pass membrane protein</topology>
    </subcellularLocation>
</comment>
<dbReference type="PANTHER" id="PTHR12428">
    <property type="entry name" value="OXA1"/>
    <property type="match status" value="1"/>
</dbReference>
<evidence type="ECO:0000256" key="6">
    <source>
        <dbReference type="SAM" id="Phobius"/>
    </source>
</evidence>
<evidence type="ECO:0000313" key="8">
    <source>
        <dbReference type="Proteomes" id="UP000829291"/>
    </source>
</evidence>
<dbReference type="RefSeq" id="XP_015519042.2">
    <property type="nucleotide sequence ID" value="XM_015663556.2"/>
</dbReference>
<dbReference type="PANTHER" id="PTHR12428:SF65">
    <property type="entry name" value="CYTOCHROME C OXIDASE ASSEMBLY PROTEIN COX18, MITOCHONDRIAL"/>
    <property type="match status" value="1"/>
</dbReference>
<dbReference type="Proteomes" id="UP000829291">
    <property type="component" value="Chromosome 1"/>
</dbReference>
<organism evidence="9">
    <name type="scientific">Neodiprion lecontei</name>
    <name type="common">Redheaded pine sawfly</name>
    <dbReference type="NCBI Taxonomy" id="441921"/>
    <lineage>
        <taxon>Eukaryota</taxon>
        <taxon>Metazoa</taxon>
        <taxon>Ecdysozoa</taxon>
        <taxon>Arthropoda</taxon>
        <taxon>Hexapoda</taxon>
        <taxon>Insecta</taxon>
        <taxon>Pterygota</taxon>
        <taxon>Neoptera</taxon>
        <taxon>Endopterygota</taxon>
        <taxon>Hymenoptera</taxon>
        <taxon>Tenthredinoidea</taxon>
        <taxon>Diprionidae</taxon>
        <taxon>Diprioninae</taxon>
        <taxon>Neodiprion</taxon>
    </lineage>
</organism>
<reference evidence="9" key="1">
    <citation type="submission" date="2025-08" db="UniProtKB">
        <authorList>
            <consortium name="RefSeq"/>
        </authorList>
    </citation>
    <scope>IDENTIFICATION</scope>
    <source>
        <tissue evidence="9">Thorax and Abdomen</tissue>
    </source>
</reference>
<dbReference type="Pfam" id="PF02096">
    <property type="entry name" value="60KD_IMP"/>
    <property type="match status" value="1"/>
</dbReference>
<dbReference type="OrthoDB" id="2148490at2759"/>